<feature type="compositionally biased region" description="Polar residues" evidence="1">
    <location>
        <begin position="39"/>
        <end position="52"/>
    </location>
</feature>
<dbReference type="EMBL" id="JAANBB010000090">
    <property type="protein sequence ID" value="KAF7550860.1"/>
    <property type="molecule type" value="Genomic_DNA"/>
</dbReference>
<feature type="compositionally biased region" description="Polar residues" evidence="1">
    <location>
        <begin position="61"/>
        <end position="70"/>
    </location>
</feature>
<keyword evidence="3" id="KW-1185">Reference proteome</keyword>
<sequence>MAVMPSSVHSADLRSPYTALSSSPLLAAYAKLTALQSGESNGSCLTTDTPPSSAAPVRQYPSWTLQTPPQSALARGLNAV</sequence>
<organism evidence="2 3">
    <name type="scientific">Cylindrodendrum hubeiense</name>
    <dbReference type="NCBI Taxonomy" id="595255"/>
    <lineage>
        <taxon>Eukaryota</taxon>
        <taxon>Fungi</taxon>
        <taxon>Dikarya</taxon>
        <taxon>Ascomycota</taxon>
        <taxon>Pezizomycotina</taxon>
        <taxon>Sordariomycetes</taxon>
        <taxon>Hypocreomycetidae</taxon>
        <taxon>Hypocreales</taxon>
        <taxon>Nectriaceae</taxon>
        <taxon>Cylindrodendrum</taxon>
    </lineage>
</organism>
<protein>
    <submittedName>
        <fullName evidence="2">Uncharacterized protein</fullName>
    </submittedName>
</protein>
<evidence type="ECO:0000313" key="2">
    <source>
        <dbReference type="EMBL" id="KAF7550860.1"/>
    </source>
</evidence>
<feature type="region of interest" description="Disordered" evidence="1">
    <location>
        <begin position="39"/>
        <end position="80"/>
    </location>
</feature>
<dbReference type="AlphaFoldDB" id="A0A9P5LG67"/>
<proteinExistence type="predicted"/>
<name>A0A9P5LG67_9HYPO</name>
<gene>
    <name evidence="2" type="ORF">G7Z17_g5421</name>
</gene>
<dbReference type="Proteomes" id="UP000722485">
    <property type="component" value="Unassembled WGS sequence"/>
</dbReference>
<evidence type="ECO:0000313" key="3">
    <source>
        <dbReference type="Proteomes" id="UP000722485"/>
    </source>
</evidence>
<evidence type="ECO:0000256" key="1">
    <source>
        <dbReference type="SAM" id="MobiDB-lite"/>
    </source>
</evidence>
<comment type="caution">
    <text evidence="2">The sequence shown here is derived from an EMBL/GenBank/DDBJ whole genome shotgun (WGS) entry which is preliminary data.</text>
</comment>
<accession>A0A9P5LG67</accession>
<reference evidence="2" key="1">
    <citation type="submission" date="2020-03" db="EMBL/GenBank/DDBJ databases">
        <title>Draft Genome Sequence of Cylindrodendrum hubeiense.</title>
        <authorList>
            <person name="Buettner E."/>
            <person name="Kellner H."/>
        </authorList>
    </citation>
    <scope>NUCLEOTIDE SEQUENCE</scope>
    <source>
        <strain evidence="2">IHI 201604</strain>
    </source>
</reference>